<dbReference type="InterPro" id="IPR014756">
    <property type="entry name" value="Ig_E-set"/>
</dbReference>
<comment type="caution">
    <text evidence="1">The sequence shown here is derived from an EMBL/GenBank/DDBJ whole genome shotgun (WGS) entry which is preliminary data.</text>
</comment>
<name>A0AAD9UVK2_ACRCE</name>
<gene>
    <name evidence="1" type="ORF">P5673_027974</name>
</gene>
<dbReference type="SUPFAM" id="SSF81296">
    <property type="entry name" value="E set domains"/>
    <property type="match status" value="1"/>
</dbReference>
<dbReference type="AlphaFoldDB" id="A0AAD9UVK2"/>
<accession>A0AAD9UVK2</accession>
<organism evidence="1 2">
    <name type="scientific">Acropora cervicornis</name>
    <name type="common">Staghorn coral</name>
    <dbReference type="NCBI Taxonomy" id="6130"/>
    <lineage>
        <taxon>Eukaryota</taxon>
        <taxon>Metazoa</taxon>
        <taxon>Cnidaria</taxon>
        <taxon>Anthozoa</taxon>
        <taxon>Hexacorallia</taxon>
        <taxon>Scleractinia</taxon>
        <taxon>Astrocoeniina</taxon>
        <taxon>Acroporidae</taxon>
        <taxon>Acropora</taxon>
    </lineage>
</organism>
<reference evidence="1" key="2">
    <citation type="journal article" date="2023" name="Science">
        <title>Genomic signatures of disease resistance in endangered staghorn corals.</title>
        <authorList>
            <person name="Vollmer S.V."/>
            <person name="Selwyn J.D."/>
            <person name="Despard B.A."/>
            <person name="Roesel C.L."/>
        </authorList>
    </citation>
    <scope>NUCLEOTIDE SEQUENCE</scope>
    <source>
        <strain evidence="1">K2</strain>
    </source>
</reference>
<evidence type="ECO:0000313" key="2">
    <source>
        <dbReference type="Proteomes" id="UP001249851"/>
    </source>
</evidence>
<dbReference type="Proteomes" id="UP001249851">
    <property type="component" value="Unassembled WGS sequence"/>
</dbReference>
<dbReference type="EMBL" id="JARQWQ010000100">
    <property type="protein sequence ID" value="KAK2551210.1"/>
    <property type="molecule type" value="Genomic_DNA"/>
</dbReference>
<keyword evidence="2" id="KW-1185">Reference proteome</keyword>
<proteinExistence type="predicted"/>
<protein>
    <submittedName>
        <fullName evidence="1">Uncharacterized protein</fullName>
    </submittedName>
</protein>
<evidence type="ECO:0000313" key="1">
    <source>
        <dbReference type="EMBL" id="KAK2551210.1"/>
    </source>
</evidence>
<sequence length="100" mass="11603">MQIARENTGHAINALPYFSARYFNLGIFLPLDQHFYILLWMTNGEFNRILTQKNWMNLRDADSGKVLWQGSDDFKGSKEDLKIGNVVIETKFYDGDLLVN</sequence>
<reference evidence="1" key="1">
    <citation type="journal article" date="2023" name="G3 (Bethesda)">
        <title>Whole genome assembly and annotation of the endangered Caribbean coral Acropora cervicornis.</title>
        <authorList>
            <person name="Selwyn J.D."/>
            <person name="Vollmer S.V."/>
        </authorList>
    </citation>
    <scope>NUCLEOTIDE SEQUENCE</scope>
    <source>
        <strain evidence="1">K2</strain>
    </source>
</reference>